<evidence type="ECO:0008006" key="4">
    <source>
        <dbReference type="Google" id="ProtNLM"/>
    </source>
</evidence>
<dbReference type="GO" id="GO:0016743">
    <property type="term" value="F:carboxyl- or carbamoyltransferase activity"/>
    <property type="evidence" value="ECO:0007669"/>
    <property type="project" value="InterPro"/>
</dbReference>
<dbReference type="EMBL" id="CP015118">
    <property type="protein sequence ID" value="ARN19153.1"/>
    <property type="molecule type" value="Genomic_DNA"/>
</dbReference>
<sequence>MNSTLPRPSLLAAALFDTASQLRAAGLAGSPPRPLRGKNVALLTPSPDTPAALTLVRATEALGARVVMVQLGSLPPADTPAFPETLALLGRLYDGLLTDGVPPGIVRELNDRVDRPLLDGALDAARALAPDEADIDTLLQALVMQALA</sequence>
<dbReference type="GO" id="GO:0006520">
    <property type="term" value="P:amino acid metabolic process"/>
    <property type="evidence" value="ECO:0007669"/>
    <property type="project" value="InterPro"/>
</dbReference>
<evidence type="ECO:0000256" key="1">
    <source>
        <dbReference type="ARBA" id="ARBA00022679"/>
    </source>
</evidence>
<dbReference type="RefSeq" id="WP_085749397.1">
    <property type="nucleotide sequence ID" value="NZ_BSPR01000002.1"/>
</dbReference>
<dbReference type="Gene3D" id="3.40.50.1370">
    <property type="entry name" value="Aspartate/ornithine carbamoyltransferase"/>
    <property type="match status" value="1"/>
</dbReference>
<dbReference type="AlphaFoldDB" id="A0A1W6L4G7"/>
<dbReference type="KEGG" id="rgu:A4W93_04035"/>
<dbReference type="InterPro" id="IPR036901">
    <property type="entry name" value="Asp/Orn_carbamoylTrfase_sf"/>
</dbReference>
<dbReference type="GO" id="GO:0016597">
    <property type="term" value="F:amino acid binding"/>
    <property type="evidence" value="ECO:0007669"/>
    <property type="project" value="InterPro"/>
</dbReference>
<dbReference type="SUPFAM" id="SSF53671">
    <property type="entry name" value="Aspartate/ornithine carbamoyltransferase"/>
    <property type="match status" value="1"/>
</dbReference>
<dbReference type="OrthoDB" id="8898029at2"/>
<name>A0A1W6L4G7_9BURK</name>
<keyword evidence="1" id="KW-0808">Transferase</keyword>
<keyword evidence="3" id="KW-1185">Reference proteome</keyword>
<evidence type="ECO:0000313" key="3">
    <source>
        <dbReference type="Proteomes" id="UP000193427"/>
    </source>
</evidence>
<protein>
    <recommendedName>
        <fullName evidence="4">Aspartate/ornithine carbamoyltransferase carbamoyl-P binding domain-containing protein</fullName>
    </recommendedName>
</protein>
<organism evidence="2 3">
    <name type="scientific">Piscinibacter gummiphilus</name>
    <dbReference type="NCBI Taxonomy" id="946333"/>
    <lineage>
        <taxon>Bacteria</taxon>
        <taxon>Pseudomonadati</taxon>
        <taxon>Pseudomonadota</taxon>
        <taxon>Betaproteobacteria</taxon>
        <taxon>Burkholderiales</taxon>
        <taxon>Sphaerotilaceae</taxon>
        <taxon>Piscinibacter</taxon>
    </lineage>
</organism>
<evidence type="ECO:0000313" key="2">
    <source>
        <dbReference type="EMBL" id="ARN19153.1"/>
    </source>
</evidence>
<proteinExistence type="predicted"/>
<dbReference type="STRING" id="946333.A4W93_04035"/>
<gene>
    <name evidence="2" type="ORF">A4W93_04035</name>
</gene>
<reference evidence="2 3" key="1">
    <citation type="submission" date="2016-04" db="EMBL/GenBank/DDBJ databases">
        <title>Complete genome sequence of natural rubber-degrading, novel Gram-negative bacterium, Rhizobacter gummiphilus strain NS21.</title>
        <authorList>
            <person name="Tabata M."/>
            <person name="Kasai D."/>
            <person name="Fukuda M."/>
        </authorList>
    </citation>
    <scope>NUCLEOTIDE SEQUENCE [LARGE SCALE GENOMIC DNA]</scope>
    <source>
        <strain evidence="2 3">NS21</strain>
    </source>
</reference>
<accession>A0A1W6L4G7</accession>
<dbReference type="Proteomes" id="UP000193427">
    <property type="component" value="Chromosome"/>
</dbReference>